<proteinExistence type="predicted"/>
<sequence>MFFEKVVPEGWIHKQYVLHRAVYLQKEIPVPFRNCKIERLFRENFYYFKIRRDIVTGYKGSRDRTFFQCHDQPFCCIKIDQVDSYPGVAEASFQYLPVP</sequence>
<dbReference type="EMBL" id="VSSQ01056156">
    <property type="protein sequence ID" value="MPN10009.1"/>
    <property type="molecule type" value="Genomic_DNA"/>
</dbReference>
<evidence type="ECO:0000313" key="1">
    <source>
        <dbReference type="EMBL" id="MPN10009.1"/>
    </source>
</evidence>
<reference evidence="1" key="1">
    <citation type="submission" date="2019-08" db="EMBL/GenBank/DDBJ databases">
        <authorList>
            <person name="Kucharzyk K."/>
            <person name="Murdoch R.W."/>
            <person name="Higgins S."/>
            <person name="Loffler F."/>
        </authorList>
    </citation>
    <scope>NUCLEOTIDE SEQUENCE</scope>
</reference>
<gene>
    <name evidence="1" type="ORF">SDC9_157302</name>
</gene>
<organism evidence="1">
    <name type="scientific">bioreactor metagenome</name>
    <dbReference type="NCBI Taxonomy" id="1076179"/>
    <lineage>
        <taxon>unclassified sequences</taxon>
        <taxon>metagenomes</taxon>
        <taxon>ecological metagenomes</taxon>
    </lineage>
</organism>
<comment type="caution">
    <text evidence="1">The sequence shown here is derived from an EMBL/GenBank/DDBJ whole genome shotgun (WGS) entry which is preliminary data.</text>
</comment>
<protein>
    <submittedName>
        <fullName evidence="1">Uncharacterized protein</fullName>
    </submittedName>
</protein>
<name>A0A645F9K9_9ZZZZ</name>
<dbReference type="AlphaFoldDB" id="A0A645F9K9"/>
<accession>A0A645F9K9</accession>